<protein>
    <recommendedName>
        <fullName evidence="1">Thiaminase-2/PQQC domain-containing protein</fullName>
    </recommendedName>
</protein>
<dbReference type="GO" id="GO:0005829">
    <property type="term" value="C:cytosol"/>
    <property type="evidence" value="ECO:0007669"/>
    <property type="project" value="TreeGrafter"/>
</dbReference>
<organism evidence="2 3">
    <name type="scientific">Porphyra umbilicalis</name>
    <name type="common">Purple laver</name>
    <name type="synonym">Red alga</name>
    <dbReference type="NCBI Taxonomy" id="2786"/>
    <lineage>
        <taxon>Eukaryota</taxon>
        <taxon>Rhodophyta</taxon>
        <taxon>Bangiophyceae</taxon>
        <taxon>Bangiales</taxon>
        <taxon>Bangiaceae</taxon>
        <taxon>Porphyra</taxon>
    </lineage>
</organism>
<dbReference type="PANTHER" id="PTHR43198:SF2">
    <property type="entry name" value="SI:CH1073-67J19.1-RELATED"/>
    <property type="match status" value="1"/>
</dbReference>
<gene>
    <name evidence="2" type="ORF">BU14_0072s0100</name>
</gene>
<dbReference type="Pfam" id="PF03070">
    <property type="entry name" value="TENA_THI-4"/>
    <property type="match status" value="1"/>
</dbReference>
<accession>A0A1X6PFV9</accession>
<evidence type="ECO:0000313" key="2">
    <source>
        <dbReference type="EMBL" id="OSX79742.1"/>
    </source>
</evidence>
<evidence type="ECO:0000259" key="1">
    <source>
        <dbReference type="Pfam" id="PF03070"/>
    </source>
</evidence>
<dbReference type="InterPro" id="IPR050967">
    <property type="entry name" value="Thiamine_Salvage_TenA"/>
</dbReference>
<dbReference type="Proteomes" id="UP000218209">
    <property type="component" value="Unassembled WGS sequence"/>
</dbReference>
<feature type="domain" description="Thiaminase-2/PQQC" evidence="1">
    <location>
        <begin position="28"/>
        <end position="73"/>
    </location>
</feature>
<evidence type="ECO:0000313" key="3">
    <source>
        <dbReference type="Proteomes" id="UP000218209"/>
    </source>
</evidence>
<dbReference type="Gene3D" id="1.20.910.10">
    <property type="entry name" value="Heme oxygenase-like"/>
    <property type="match status" value="1"/>
</dbReference>
<dbReference type="PANTHER" id="PTHR43198">
    <property type="entry name" value="BIFUNCTIONAL TH2 PROTEIN"/>
    <property type="match status" value="1"/>
</dbReference>
<dbReference type="InterPro" id="IPR016084">
    <property type="entry name" value="Haem_Oase-like_multi-hlx"/>
</dbReference>
<name>A0A1X6PFV9_PORUM</name>
<reference evidence="2 3" key="1">
    <citation type="submission" date="2017-03" db="EMBL/GenBank/DDBJ databases">
        <title>WGS assembly of Porphyra umbilicalis.</title>
        <authorList>
            <person name="Brawley S.H."/>
            <person name="Blouin N.A."/>
            <person name="Ficko-Blean E."/>
            <person name="Wheeler G.L."/>
            <person name="Lohr M."/>
            <person name="Goodson H.V."/>
            <person name="Jenkins J.W."/>
            <person name="Blaby-Haas C.E."/>
            <person name="Helliwell K.E."/>
            <person name="Chan C."/>
            <person name="Marriage T."/>
            <person name="Bhattacharya D."/>
            <person name="Klein A.S."/>
            <person name="Badis Y."/>
            <person name="Brodie J."/>
            <person name="Cao Y."/>
            <person name="Collen J."/>
            <person name="Dittami S.M."/>
            <person name="Gachon C.M."/>
            <person name="Green B.R."/>
            <person name="Karpowicz S."/>
            <person name="Kim J.W."/>
            <person name="Kudahl U."/>
            <person name="Lin S."/>
            <person name="Michel G."/>
            <person name="Mittag M."/>
            <person name="Olson B.J."/>
            <person name="Pangilinan J."/>
            <person name="Peng Y."/>
            <person name="Qiu H."/>
            <person name="Shu S."/>
            <person name="Singer J.T."/>
            <person name="Smith A.G."/>
            <person name="Sprecher B.N."/>
            <person name="Wagner V."/>
            <person name="Wang W."/>
            <person name="Wang Z.-Y."/>
            <person name="Yan J."/>
            <person name="Yarish C."/>
            <person name="Zoeuner-Riek S."/>
            <person name="Zhuang Y."/>
            <person name="Zou Y."/>
            <person name="Lindquist E.A."/>
            <person name="Grimwood J."/>
            <person name="Barry K."/>
            <person name="Rokhsar D.S."/>
            <person name="Schmutz J."/>
            <person name="Stiller J.W."/>
            <person name="Grossman A.R."/>
            <person name="Prochnik S.E."/>
        </authorList>
    </citation>
    <scope>NUCLEOTIDE SEQUENCE [LARGE SCALE GENOMIC DNA]</scope>
    <source>
        <strain evidence="2">4086291</strain>
    </source>
</reference>
<dbReference type="SUPFAM" id="SSF48613">
    <property type="entry name" value="Heme oxygenase-like"/>
    <property type="match status" value="1"/>
</dbReference>
<dbReference type="EMBL" id="KV918787">
    <property type="protein sequence ID" value="OSX79742.1"/>
    <property type="molecule type" value="Genomic_DNA"/>
</dbReference>
<sequence length="312" mass="31148">MAPAPPNAGCAAPSLSARLWRDAAPGAAAVVGHPFLVGLAAGTLPPARFALFTAQDTHFLAAYAAAYTDLAAAAGAPPGVRRRLTRLAAEAEAERAALPPLPLGEAPPPPSAATMAYTDFLAAAVGSAVGGADADAGAAAVAALVPCMRLYAHVGRALVDGRRGGGGRPGGGVPAYEAWLGVYAGAAFAAAAADAEAALDEWAGAATAAAAAGGGGGGVAAVEAAAERLYRRAMELEVAFFDEAWAGGGALGGDAWGGTLGGGRRQHADVVLAAVDEGSRRRFPSRAPRLFFSASSFQRRMSLKRRKNHALM</sequence>
<keyword evidence="3" id="KW-1185">Reference proteome</keyword>
<proteinExistence type="predicted"/>
<dbReference type="InterPro" id="IPR004305">
    <property type="entry name" value="Thiaminase-2/PQQC"/>
</dbReference>
<dbReference type="AlphaFoldDB" id="A0A1X6PFV9"/>
<dbReference type="GO" id="GO:0006772">
    <property type="term" value="P:thiamine metabolic process"/>
    <property type="evidence" value="ECO:0007669"/>
    <property type="project" value="UniProtKB-ARBA"/>
</dbReference>